<name>A0A847UC34_9EURY</name>
<proteinExistence type="predicted"/>
<evidence type="ECO:0000313" key="4">
    <source>
        <dbReference type="Proteomes" id="UP000608662"/>
    </source>
</evidence>
<gene>
    <name evidence="3" type="ORF">GOC74_03635</name>
</gene>
<feature type="region of interest" description="Disordered" evidence="1">
    <location>
        <begin position="118"/>
        <end position="188"/>
    </location>
</feature>
<evidence type="ECO:0000256" key="2">
    <source>
        <dbReference type="SAM" id="Phobius"/>
    </source>
</evidence>
<dbReference type="AlphaFoldDB" id="A0A847UC34"/>
<organism evidence="3 4">
    <name type="scientific">Halomicrobium mukohataei</name>
    <dbReference type="NCBI Taxonomy" id="57705"/>
    <lineage>
        <taxon>Archaea</taxon>
        <taxon>Methanobacteriati</taxon>
        <taxon>Methanobacteriota</taxon>
        <taxon>Stenosarchaea group</taxon>
        <taxon>Halobacteria</taxon>
        <taxon>Halobacteriales</taxon>
        <taxon>Haloarculaceae</taxon>
        <taxon>Halomicrobium</taxon>
    </lineage>
</organism>
<evidence type="ECO:0000313" key="3">
    <source>
        <dbReference type="EMBL" id="NLV09020.1"/>
    </source>
</evidence>
<feature type="compositionally biased region" description="Basic and acidic residues" evidence="1">
    <location>
        <begin position="122"/>
        <end position="180"/>
    </location>
</feature>
<dbReference type="EMBL" id="WOYG01000001">
    <property type="protein sequence ID" value="NLV09020.1"/>
    <property type="molecule type" value="Genomic_DNA"/>
</dbReference>
<evidence type="ECO:0008006" key="5">
    <source>
        <dbReference type="Google" id="ProtNLM"/>
    </source>
</evidence>
<feature type="transmembrane region" description="Helical" evidence="2">
    <location>
        <begin position="255"/>
        <end position="275"/>
    </location>
</feature>
<keyword evidence="2" id="KW-1133">Transmembrane helix</keyword>
<dbReference type="Proteomes" id="UP000608662">
    <property type="component" value="Unassembled WGS sequence"/>
</dbReference>
<feature type="transmembrane region" description="Helical" evidence="2">
    <location>
        <begin position="287"/>
        <end position="308"/>
    </location>
</feature>
<reference evidence="3" key="1">
    <citation type="submission" date="2019-12" db="EMBL/GenBank/DDBJ databases">
        <title>Whole-genome sequence of Halomicrobium mukohataei pws1.</title>
        <authorList>
            <person name="Verma D.K."/>
            <person name="Gopal K."/>
            <person name="Prasad E.S."/>
        </authorList>
    </citation>
    <scope>NUCLEOTIDE SEQUENCE</scope>
    <source>
        <strain evidence="3">Pws1</strain>
    </source>
</reference>
<dbReference type="RefSeq" id="WP_170092950.1">
    <property type="nucleotide sequence ID" value="NZ_WOYG01000001.1"/>
</dbReference>
<dbReference type="OrthoDB" id="71082at2157"/>
<comment type="caution">
    <text evidence="3">The sequence shown here is derived from an EMBL/GenBank/DDBJ whole genome shotgun (WGS) entry which is preliminary data.</text>
</comment>
<keyword evidence="2" id="KW-0812">Transmembrane</keyword>
<evidence type="ECO:0000256" key="1">
    <source>
        <dbReference type="SAM" id="MobiDB-lite"/>
    </source>
</evidence>
<accession>A0A847UC34</accession>
<protein>
    <recommendedName>
        <fullName evidence="5">Nickel/cobalt efflux system</fullName>
    </recommendedName>
</protein>
<feature type="transmembrane region" description="Helical" evidence="2">
    <location>
        <begin position="82"/>
        <end position="108"/>
    </location>
</feature>
<sequence length="309" mass="32966">MVYFEGAGLLIGAIALGAIHGIEPGHGWPVAASYALDQTNKWAYGFAASLILGVGHLVSSIAMVGAFFYAKEYFSLTQVNEPMTVLGGLQIGGPVSLVAGVLLIALGLREYLSGHTHGTSAGHDHDGGHDHDHTHDTDDGHEGHDHDHTHDTDDGHEGHHHAGTDDHGHGIDGSHEYHTEGDDEFDERGDRSLVDRLKTVVPFVGGGHAHGEMDTDRGLLGIAWFAFVLGFAHEEEFEIIALCAGSDACLELMSAYALTVVVGIVGLTMLLIAGYQRCEERVERYAPYLPVFSAVVLVVMGVGFVTGIF</sequence>
<keyword evidence="2" id="KW-0472">Membrane</keyword>
<feature type="transmembrane region" description="Helical" evidence="2">
    <location>
        <begin position="45"/>
        <end position="70"/>
    </location>
</feature>